<reference evidence="4" key="4">
    <citation type="journal article" date="2008" name="Nucleic Acids Res.">
        <title>The rice annotation project database (RAP-DB): 2008 update.</title>
        <authorList>
            <consortium name="The rice annotation project (RAP)"/>
        </authorList>
    </citation>
    <scope>GENOME REANNOTATION</scope>
    <source>
        <strain evidence="4">cv. Nipponbare</strain>
    </source>
</reference>
<gene>
    <name evidence="3" type="ORF">OSJNBa0042B15.4</name>
    <name evidence="2" type="ORF">P0635G10.39</name>
</gene>
<evidence type="ECO:0000313" key="2">
    <source>
        <dbReference type="EMBL" id="BAD46105.1"/>
    </source>
</evidence>
<reference evidence="2" key="1">
    <citation type="submission" date="2002-06" db="EMBL/GenBank/DDBJ databases">
        <title>Oryza sativa nipponbare(GA3) genomic DNA, chromosome 9, PAC clone:P0635G10.</title>
        <authorList>
            <person name="Sasaki T."/>
            <person name="Matsumoto T."/>
            <person name="Katayose Y."/>
        </authorList>
    </citation>
    <scope>NUCLEOTIDE SEQUENCE</scope>
</reference>
<sequence length="63" mass="6558">MAQVTAASSGQRHSRNPSSSSPCSLSACRSAGGIDRGISQHEGRQLRRDPSATRSSSMAAIRS</sequence>
<name>Q650Z0_ORYSJ</name>
<feature type="compositionally biased region" description="Low complexity" evidence="1">
    <location>
        <begin position="8"/>
        <end position="30"/>
    </location>
</feature>
<dbReference type="EMBL" id="AP005396">
    <property type="protein sequence ID" value="BAD46105.1"/>
    <property type="molecule type" value="Genomic_DNA"/>
</dbReference>
<dbReference type="EMBL" id="AP006170">
    <property type="protein sequence ID" value="BAD46627.1"/>
    <property type="molecule type" value="Genomic_DNA"/>
</dbReference>
<feature type="compositionally biased region" description="Basic and acidic residues" evidence="1">
    <location>
        <begin position="38"/>
        <end position="51"/>
    </location>
</feature>
<organism evidence="3 4">
    <name type="scientific">Oryza sativa subsp. japonica</name>
    <name type="common">Rice</name>
    <dbReference type="NCBI Taxonomy" id="39947"/>
    <lineage>
        <taxon>Eukaryota</taxon>
        <taxon>Viridiplantae</taxon>
        <taxon>Streptophyta</taxon>
        <taxon>Embryophyta</taxon>
        <taxon>Tracheophyta</taxon>
        <taxon>Spermatophyta</taxon>
        <taxon>Magnoliopsida</taxon>
        <taxon>Liliopsida</taxon>
        <taxon>Poales</taxon>
        <taxon>Poaceae</taxon>
        <taxon>BOP clade</taxon>
        <taxon>Oryzoideae</taxon>
        <taxon>Oryzeae</taxon>
        <taxon>Oryzinae</taxon>
        <taxon>Oryza</taxon>
        <taxon>Oryza sativa</taxon>
    </lineage>
</organism>
<reference evidence="3" key="2">
    <citation type="submission" date="2003-01" db="EMBL/GenBank/DDBJ databases">
        <title>Oryza sativa nipponbare(GA3) genomic DNA, chromosome 9, BAC clone:OSJNBa0042B15.</title>
        <authorList>
            <person name="Sasaki T."/>
            <person name="Matsumoto T."/>
            <person name="Katayose Y."/>
        </authorList>
    </citation>
    <scope>NUCLEOTIDE SEQUENCE</scope>
</reference>
<accession>Q650Z0</accession>
<feature type="compositionally biased region" description="Polar residues" evidence="1">
    <location>
        <begin position="52"/>
        <end position="63"/>
    </location>
</feature>
<evidence type="ECO:0000256" key="1">
    <source>
        <dbReference type="SAM" id="MobiDB-lite"/>
    </source>
</evidence>
<reference evidence="4" key="3">
    <citation type="journal article" date="2005" name="Nature">
        <title>The map-based sequence of the rice genome.</title>
        <authorList>
            <consortium name="International rice genome sequencing project (IRGSP)"/>
            <person name="Matsumoto T."/>
            <person name="Wu J."/>
            <person name="Kanamori H."/>
            <person name="Katayose Y."/>
            <person name="Fujisawa M."/>
            <person name="Namiki N."/>
            <person name="Mizuno H."/>
            <person name="Yamamoto K."/>
            <person name="Antonio B.A."/>
            <person name="Baba T."/>
            <person name="Sakata K."/>
            <person name="Nagamura Y."/>
            <person name="Aoki H."/>
            <person name="Arikawa K."/>
            <person name="Arita K."/>
            <person name="Bito T."/>
            <person name="Chiden Y."/>
            <person name="Fujitsuka N."/>
            <person name="Fukunaka R."/>
            <person name="Hamada M."/>
            <person name="Harada C."/>
            <person name="Hayashi A."/>
            <person name="Hijishita S."/>
            <person name="Honda M."/>
            <person name="Hosokawa S."/>
            <person name="Ichikawa Y."/>
            <person name="Idonuma A."/>
            <person name="Iijima M."/>
            <person name="Ikeda M."/>
            <person name="Ikeno M."/>
            <person name="Ito K."/>
            <person name="Ito S."/>
            <person name="Ito T."/>
            <person name="Ito Y."/>
            <person name="Ito Y."/>
            <person name="Iwabuchi A."/>
            <person name="Kamiya K."/>
            <person name="Karasawa W."/>
            <person name="Kurita K."/>
            <person name="Katagiri S."/>
            <person name="Kikuta A."/>
            <person name="Kobayashi H."/>
            <person name="Kobayashi N."/>
            <person name="Machita K."/>
            <person name="Maehara T."/>
            <person name="Masukawa M."/>
            <person name="Mizubayashi T."/>
            <person name="Mukai Y."/>
            <person name="Nagasaki H."/>
            <person name="Nagata Y."/>
            <person name="Naito S."/>
            <person name="Nakashima M."/>
            <person name="Nakama Y."/>
            <person name="Nakamichi Y."/>
            <person name="Nakamura M."/>
            <person name="Meguro A."/>
            <person name="Negishi M."/>
            <person name="Ohta I."/>
            <person name="Ohta T."/>
            <person name="Okamoto M."/>
            <person name="Ono N."/>
            <person name="Saji S."/>
            <person name="Sakaguchi M."/>
            <person name="Sakai K."/>
            <person name="Shibata M."/>
            <person name="Shimokawa T."/>
            <person name="Song J."/>
            <person name="Takazaki Y."/>
            <person name="Terasawa K."/>
            <person name="Tsugane M."/>
            <person name="Tsuji K."/>
            <person name="Ueda S."/>
            <person name="Waki K."/>
            <person name="Yamagata H."/>
            <person name="Yamamoto M."/>
            <person name="Yamamoto S."/>
            <person name="Yamane H."/>
            <person name="Yoshiki S."/>
            <person name="Yoshihara R."/>
            <person name="Yukawa K."/>
            <person name="Zhong H."/>
            <person name="Yano M."/>
            <person name="Yuan Q."/>
            <person name="Ouyang S."/>
            <person name="Liu J."/>
            <person name="Jones K.M."/>
            <person name="Gansberger K."/>
            <person name="Moffat K."/>
            <person name="Hill J."/>
            <person name="Bera J."/>
            <person name="Fadrosh D."/>
            <person name="Jin S."/>
            <person name="Johri S."/>
            <person name="Kim M."/>
            <person name="Overton L."/>
            <person name="Reardon M."/>
            <person name="Tsitrin T."/>
            <person name="Vuong H."/>
            <person name="Weaver B."/>
            <person name="Ciecko A."/>
            <person name="Tallon L."/>
            <person name="Jackson J."/>
            <person name="Pai G."/>
            <person name="Aken S.V."/>
            <person name="Utterback T."/>
            <person name="Reidmuller S."/>
            <person name="Feldblyum T."/>
            <person name="Hsiao J."/>
            <person name="Zismann V."/>
            <person name="Iobst S."/>
            <person name="de Vazeille A.R."/>
            <person name="Buell C.R."/>
            <person name="Ying K."/>
            <person name="Li Y."/>
            <person name="Lu T."/>
            <person name="Huang Y."/>
            <person name="Zhao Q."/>
            <person name="Feng Q."/>
            <person name="Zhang L."/>
            <person name="Zhu J."/>
            <person name="Weng Q."/>
            <person name="Mu J."/>
            <person name="Lu Y."/>
            <person name="Fan D."/>
            <person name="Liu Y."/>
            <person name="Guan J."/>
            <person name="Zhang Y."/>
            <person name="Yu S."/>
            <person name="Liu X."/>
            <person name="Zhang Y."/>
            <person name="Hong G."/>
            <person name="Han B."/>
            <person name="Choisne N."/>
            <person name="Demange N."/>
            <person name="Orjeda G."/>
            <person name="Samain S."/>
            <person name="Cattolico L."/>
            <person name="Pelletier E."/>
            <person name="Couloux A."/>
            <person name="Segurens B."/>
            <person name="Wincker P."/>
            <person name="D'Hont A."/>
            <person name="Scarpelli C."/>
            <person name="Weissenbach J."/>
            <person name="Salanoubat M."/>
            <person name="Quetier F."/>
            <person name="Yu Y."/>
            <person name="Kim H.R."/>
            <person name="Rambo T."/>
            <person name="Currie J."/>
            <person name="Collura K."/>
            <person name="Luo M."/>
            <person name="Yang T."/>
            <person name="Ammiraju J.S.S."/>
            <person name="Engler F."/>
            <person name="Soderlund C."/>
            <person name="Wing R.A."/>
            <person name="Palmer L.E."/>
            <person name="de la Bastide M."/>
            <person name="Spiegel L."/>
            <person name="Nascimento L."/>
            <person name="Zutavern T."/>
            <person name="O'Shaughnessy A."/>
            <person name="Dike S."/>
            <person name="Dedhia N."/>
            <person name="Preston R."/>
            <person name="Balija V."/>
            <person name="McCombie W.R."/>
            <person name="Chow T."/>
            <person name="Chen H."/>
            <person name="Chung M."/>
            <person name="Chen C."/>
            <person name="Shaw J."/>
            <person name="Wu H."/>
            <person name="Hsiao K."/>
            <person name="Chao Y."/>
            <person name="Chu M."/>
            <person name="Cheng C."/>
            <person name="Hour A."/>
            <person name="Lee P."/>
            <person name="Lin S."/>
            <person name="Lin Y."/>
            <person name="Liou J."/>
            <person name="Liu S."/>
            <person name="Hsing Y."/>
            <person name="Raghuvanshi S."/>
            <person name="Mohanty A."/>
            <person name="Bharti A.K."/>
            <person name="Gaur A."/>
            <person name="Gupta V."/>
            <person name="Kumar D."/>
            <person name="Ravi V."/>
            <person name="Vij S."/>
            <person name="Kapur A."/>
            <person name="Khurana P."/>
            <person name="Khurana P."/>
            <person name="Khurana J.P."/>
            <person name="Tyagi A.K."/>
            <person name="Gaikwad K."/>
            <person name="Singh A."/>
            <person name="Dalal V."/>
            <person name="Srivastava S."/>
            <person name="Dixit A."/>
            <person name="Pal A.K."/>
            <person name="Ghazi I.A."/>
            <person name="Yadav M."/>
            <person name="Pandit A."/>
            <person name="Bhargava A."/>
            <person name="Sureshbabu K."/>
            <person name="Batra K."/>
            <person name="Sharma T.R."/>
            <person name="Mohapatra T."/>
            <person name="Singh N.K."/>
            <person name="Messing J."/>
            <person name="Nelson A.B."/>
            <person name="Fuks G."/>
            <person name="Kavchok S."/>
            <person name="Keizer G."/>
            <person name="Linton E."/>
            <person name="Llaca V."/>
            <person name="Song R."/>
            <person name="Tanyolac B."/>
            <person name="Young S."/>
            <person name="Ho-Il K."/>
            <person name="Hahn J.H."/>
            <person name="Sangsakoo G."/>
            <person name="Vanavichit A."/>
            <person name="de Mattos Luiz.A.T."/>
            <person name="Zimmer P.D."/>
            <person name="Malone G."/>
            <person name="Dellagostin O."/>
            <person name="de Oliveira A.C."/>
            <person name="Bevan M."/>
            <person name="Bancroft I."/>
            <person name="Minx P."/>
            <person name="Cordum H."/>
            <person name="Wilson R."/>
            <person name="Cheng Z."/>
            <person name="Jin W."/>
            <person name="Jiang J."/>
            <person name="Leong S.A."/>
            <person name="Iwama H."/>
            <person name="Gojobori T."/>
            <person name="Itoh T."/>
            <person name="Niimura Y."/>
            <person name="Fujii Y."/>
            <person name="Habara T."/>
            <person name="Sakai H."/>
            <person name="Sato Y."/>
            <person name="Wilson G."/>
            <person name="Kumar K."/>
            <person name="McCouch S."/>
            <person name="Juretic N."/>
            <person name="Hoen D."/>
            <person name="Wright S."/>
            <person name="Bruskiewich R."/>
            <person name="Bureau T."/>
            <person name="Miyao A."/>
            <person name="Hirochika H."/>
            <person name="Nishikawa T."/>
            <person name="Kadowaki K."/>
            <person name="Sugiura M."/>
            <person name="Burr B."/>
            <person name="Sasaki T."/>
        </authorList>
    </citation>
    <scope>NUCLEOTIDE SEQUENCE [LARGE SCALE GENOMIC DNA]</scope>
    <source>
        <strain evidence="4">cv. Nipponbare</strain>
    </source>
</reference>
<proteinExistence type="predicted"/>
<dbReference type="AlphaFoldDB" id="Q650Z0"/>
<evidence type="ECO:0000313" key="4">
    <source>
        <dbReference type="Proteomes" id="UP000000763"/>
    </source>
</evidence>
<feature type="region of interest" description="Disordered" evidence="1">
    <location>
        <begin position="1"/>
        <end position="63"/>
    </location>
</feature>
<dbReference type="Proteomes" id="UP000000763">
    <property type="component" value="Chromosome 9"/>
</dbReference>
<evidence type="ECO:0000313" key="3">
    <source>
        <dbReference type="EMBL" id="BAD46627.1"/>
    </source>
</evidence>
<protein>
    <submittedName>
        <fullName evidence="3">Uncharacterized protein</fullName>
    </submittedName>
</protein>